<sequence>MSDSMKNRRSIRKYTAQDIPDTLLNELLEVAARASNTGNMQLYSVVVTRDKANKEKLSPLHFNQPMITGAPVVLTFCADANRFVKWAEQRKAEPGFDNMQTFIASTIDAMLFAQSFCDAAEEKGLGICYLGTTAYNADKIIEALSLPHLVVPIVTVTVGYPAEPLPEQVERLPLSAVVHQEAYVDYTPASIDAFYKEKENLEVNKQYVTINNKETLAQVFTDIRYTKKNNEYFSEVLMKVLKDQGFIKD</sequence>
<reference evidence="7 8" key="1">
    <citation type="submission" date="2016-10" db="EMBL/GenBank/DDBJ databases">
        <authorList>
            <person name="Varghese N."/>
            <person name="Submissions S."/>
        </authorList>
    </citation>
    <scope>NUCLEOTIDE SEQUENCE [LARGE SCALE GENOMIC DNA]</scope>
    <source>
        <strain evidence="7 8">DSM 29073</strain>
    </source>
</reference>
<keyword evidence="3 5" id="KW-0288">FMN</keyword>
<dbReference type="EMBL" id="FNVS01000021">
    <property type="protein sequence ID" value="SEG22040.1"/>
    <property type="molecule type" value="Genomic_DNA"/>
</dbReference>
<keyword evidence="8" id="KW-1185">Reference proteome</keyword>
<dbReference type="Pfam" id="PF00881">
    <property type="entry name" value="Nitroreductase"/>
    <property type="match status" value="1"/>
</dbReference>
<dbReference type="AlphaFoldDB" id="A0A8G2BYN9"/>
<dbReference type="SUPFAM" id="SSF55469">
    <property type="entry name" value="FMN-dependent nitroreductase-like"/>
    <property type="match status" value="1"/>
</dbReference>
<evidence type="ECO:0000256" key="4">
    <source>
        <dbReference type="ARBA" id="ARBA00023002"/>
    </source>
</evidence>
<dbReference type="InterPro" id="IPR029479">
    <property type="entry name" value="Nitroreductase"/>
</dbReference>
<comment type="similarity">
    <text evidence="1 5">Belongs to the flavin oxidoreductase frp family.</text>
</comment>
<accession>A0A8G2BYN9</accession>
<evidence type="ECO:0000259" key="6">
    <source>
        <dbReference type="Pfam" id="PF00881"/>
    </source>
</evidence>
<dbReference type="GO" id="GO:0016491">
    <property type="term" value="F:oxidoreductase activity"/>
    <property type="evidence" value="ECO:0007669"/>
    <property type="project" value="UniProtKB-UniRule"/>
</dbReference>
<evidence type="ECO:0000256" key="5">
    <source>
        <dbReference type="PIRNR" id="PIRNR005426"/>
    </source>
</evidence>
<name>A0A8G2BYN9_9BACT</name>
<dbReference type="InterPro" id="IPR016446">
    <property type="entry name" value="Flavin_OxRdtase_Frp"/>
</dbReference>
<dbReference type="PANTHER" id="PTHR43425:SF2">
    <property type="entry name" value="OXYGEN-INSENSITIVE NADPH NITROREDUCTASE"/>
    <property type="match status" value="1"/>
</dbReference>
<keyword evidence="4 5" id="KW-0560">Oxidoreductase</keyword>
<dbReference type="RefSeq" id="WP_099464148.1">
    <property type="nucleotide sequence ID" value="NZ_FNVS01000021.1"/>
</dbReference>
<evidence type="ECO:0000313" key="7">
    <source>
        <dbReference type="EMBL" id="SEG22040.1"/>
    </source>
</evidence>
<dbReference type="Gene3D" id="3.40.109.10">
    <property type="entry name" value="NADH Oxidase"/>
    <property type="match status" value="1"/>
</dbReference>
<keyword evidence="5" id="KW-0521">NADP</keyword>
<dbReference type="Proteomes" id="UP000236725">
    <property type="component" value="Unassembled WGS sequence"/>
</dbReference>
<dbReference type="PIRSF" id="PIRSF005426">
    <property type="entry name" value="Frp"/>
    <property type="match status" value="1"/>
</dbReference>
<evidence type="ECO:0000313" key="8">
    <source>
        <dbReference type="Proteomes" id="UP000236725"/>
    </source>
</evidence>
<gene>
    <name evidence="7" type="ORF">SAMN05444001_12140</name>
</gene>
<protein>
    <submittedName>
        <fullName evidence="7">Nitroreductase</fullName>
    </submittedName>
</protein>
<evidence type="ECO:0000256" key="3">
    <source>
        <dbReference type="ARBA" id="ARBA00022643"/>
    </source>
</evidence>
<evidence type="ECO:0000256" key="1">
    <source>
        <dbReference type="ARBA" id="ARBA00008366"/>
    </source>
</evidence>
<dbReference type="InterPro" id="IPR000415">
    <property type="entry name" value="Nitroreductase-like"/>
</dbReference>
<feature type="domain" description="Nitroreductase" evidence="6">
    <location>
        <begin position="6"/>
        <end position="160"/>
    </location>
</feature>
<organism evidence="7 8">
    <name type="scientific">Parabacteroides chinchillae</name>
    <dbReference type="NCBI Taxonomy" id="871327"/>
    <lineage>
        <taxon>Bacteria</taxon>
        <taxon>Pseudomonadati</taxon>
        <taxon>Bacteroidota</taxon>
        <taxon>Bacteroidia</taxon>
        <taxon>Bacteroidales</taxon>
        <taxon>Tannerellaceae</taxon>
        <taxon>Parabacteroides</taxon>
    </lineage>
</organism>
<dbReference type="PANTHER" id="PTHR43425">
    <property type="entry name" value="OXYGEN-INSENSITIVE NADPH NITROREDUCTASE"/>
    <property type="match status" value="1"/>
</dbReference>
<evidence type="ECO:0000256" key="2">
    <source>
        <dbReference type="ARBA" id="ARBA00022630"/>
    </source>
</evidence>
<keyword evidence="2 5" id="KW-0285">Flavoprotein</keyword>
<proteinExistence type="inferred from homology"/>
<comment type="caution">
    <text evidence="7">The sequence shown here is derived from an EMBL/GenBank/DDBJ whole genome shotgun (WGS) entry which is preliminary data.</text>
</comment>